<keyword evidence="3 7" id="KW-0547">Nucleotide-binding</keyword>
<dbReference type="InterPro" id="IPR002312">
    <property type="entry name" value="Asp/Asn-tRNA-synth_IIb"/>
</dbReference>
<dbReference type="InterPro" id="IPR004364">
    <property type="entry name" value="Aa-tRNA-synt_II"/>
</dbReference>
<dbReference type="AlphaFoldDB" id="A0AAW7ZGE4"/>
<comment type="subcellular location">
    <subcellularLocation>
        <location evidence="7">Cytoplasm</location>
    </subcellularLocation>
</comment>
<evidence type="ECO:0000259" key="8">
    <source>
        <dbReference type="PROSITE" id="PS50862"/>
    </source>
</evidence>
<dbReference type="GO" id="GO:0005737">
    <property type="term" value="C:cytoplasm"/>
    <property type="evidence" value="ECO:0007669"/>
    <property type="project" value="UniProtKB-SubCell"/>
</dbReference>
<evidence type="ECO:0000256" key="6">
    <source>
        <dbReference type="ARBA" id="ARBA00023146"/>
    </source>
</evidence>
<dbReference type="PRINTS" id="PR01042">
    <property type="entry name" value="TRNASYNTHASP"/>
</dbReference>
<gene>
    <name evidence="7 9" type="primary">asnS</name>
    <name evidence="9" type="ORF">P6N53_16195</name>
</gene>
<dbReference type="NCBIfam" id="NF003483">
    <property type="entry name" value="PRK05159.1"/>
    <property type="match status" value="1"/>
</dbReference>
<protein>
    <recommendedName>
        <fullName evidence="7">Asparagine--tRNA ligase</fullName>
        <ecNumber evidence="7">6.1.1.22</ecNumber>
    </recommendedName>
    <alternativeName>
        <fullName evidence="7">Asparaginyl-tRNA synthetase</fullName>
        <shortName evidence="7">AsnRS</shortName>
    </alternativeName>
</protein>
<evidence type="ECO:0000256" key="2">
    <source>
        <dbReference type="ARBA" id="ARBA00022598"/>
    </source>
</evidence>
<comment type="subunit">
    <text evidence="7">Homodimer.</text>
</comment>
<accession>A0AAW7ZGE4</accession>
<dbReference type="Gene3D" id="3.30.930.10">
    <property type="entry name" value="Bira Bifunctional Protein, Domain 2"/>
    <property type="match status" value="1"/>
</dbReference>
<dbReference type="NCBIfam" id="TIGR00457">
    <property type="entry name" value="asnS"/>
    <property type="match status" value="1"/>
</dbReference>
<keyword evidence="6 7" id="KW-0030">Aminoacyl-tRNA synthetase</keyword>
<reference evidence="9" key="2">
    <citation type="submission" date="2023-03" db="EMBL/GenBank/DDBJ databases">
        <authorList>
            <person name="Zhang Z."/>
        </authorList>
    </citation>
    <scope>NUCLEOTIDE SEQUENCE</scope>
    <source>
        <strain evidence="9">DSA</strain>
    </source>
</reference>
<keyword evidence="2 7" id="KW-0436">Ligase</keyword>
<keyword evidence="10" id="KW-1185">Reference proteome</keyword>
<dbReference type="Pfam" id="PF00152">
    <property type="entry name" value="tRNA-synt_2"/>
    <property type="match status" value="1"/>
</dbReference>
<reference evidence="9" key="1">
    <citation type="journal article" date="2023" name="J. Hazard. Mater.">
        <title>Anaerobic biodegradation of pyrene and benzo[a]pyrene by a new sulfate-reducing Desulforamulus aquiferis strain DSA.</title>
        <authorList>
            <person name="Zhang Z."/>
            <person name="Sun J."/>
            <person name="Gong X."/>
            <person name="Wang C."/>
            <person name="Wang H."/>
        </authorList>
    </citation>
    <scope>NUCLEOTIDE SEQUENCE</scope>
    <source>
        <strain evidence="9">DSA</strain>
    </source>
</reference>
<dbReference type="EC" id="6.1.1.22" evidence="7"/>
<dbReference type="EMBL" id="JARPTC010000024">
    <property type="protein sequence ID" value="MDO7788768.1"/>
    <property type="molecule type" value="Genomic_DNA"/>
</dbReference>
<keyword evidence="7" id="KW-0963">Cytoplasm</keyword>
<evidence type="ECO:0000256" key="1">
    <source>
        <dbReference type="ARBA" id="ARBA00008226"/>
    </source>
</evidence>
<dbReference type="InterPro" id="IPR006195">
    <property type="entry name" value="aa-tRNA-synth_II"/>
</dbReference>
<evidence type="ECO:0000256" key="4">
    <source>
        <dbReference type="ARBA" id="ARBA00022840"/>
    </source>
</evidence>
<evidence type="ECO:0000256" key="3">
    <source>
        <dbReference type="ARBA" id="ARBA00022741"/>
    </source>
</evidence>
<dbReference type="Proteomes" id="UP001172911">
    <property type="component" value="Unassembled WGS sequence"/>
</dbReference>
<dbReference type="Pfam" id="PF01336">
    <property type="entry name" value="tRNA_anti-codon"/>
    <property type="match status" value="1"/>
</dbReference>
<sequence length="440" mass="50766">MNKVRLGVNMLLQGTLIRHLGKHVGEEVTVQGWLYNKRSSGKIQFLIMRDGTGIVQGVLVKKEAPELFEMAKNFTQESALRVKGVVREESRSVGGYELTVTGLEIISLAEEYPISHKEHGVDFLMDRRHLWMRTPRQNAILRIRAEIEQAARDFFHENDFTLVDSPIITPAACEGTTTLFELDYHGEKAFLSQSGQLYNEASAMAVGRMYCFGPTFRAEKSKTRRHLMEFWMIEAEAAFFDHEDNMKLQEELLYFIVQRALERRRKDLEYIGRDVSKLEAIKLPFPRLSYTEAVELLKSKGEDFTWGDDFGAPHETIISEEFDAPVFIHRFPTEIKAFYMKPDPENPKVVLGADVLAPEGYGEIIGGGQRLDDLKLLEQRIEEHKLPKEAFEWYLDLRRYGSVPHSGFGLGLERTVAWLCKLEHVRETIPYPRMLYRVYP</sequence>
<evidence type="ECO:0000313" key="10">
    <source>
        <dbReference type="Proteomes" id="UP001172911"/>
    </source>
</evidence>
<dbReference type="InterPro" id="IPR004522">
    <property type="entry name" value="Asn-tRNA-ligase"/>
</dbReference>
<evidence type="ECO:0000256" key="5">
    <source>
        <dbReference type="ARBA" id="ARBA00022917"/>
    </source>
</evidence>
<dbReference type="SUPFAM" id="SSF55681">
    <property type="entry name" value="Class II aaRS and biotin synthetases"/>
    <property type="match status" value="1"/>
</dbReference>
<dbReference type="SUPFAM" id="SSF50249">
    <property type="entry name" value="Nucleic acid-binding proteins"/>
    <property type="match status" value="1"/>
</dbReference>
<dbReference type="GO" id="GO:0140096">
    <property type="term" value="F:catalytic activity, acting on a protein"/>
    <property type="evidence" value="ECO:0007669"/>
    <property type="project" value="UniProtKB-ARBA"/>
</dbReference>
<evidence type="ECO:0000256" key="7">
    <source>
        <dbReference type="HAMAP-Rule" id="MF_00534"/>
    </source>
</evidence>
<dbReference type="CDD" id="cd00776">
    <property type="entry name" value="AsxRS_core"/>
    <property type="match status" value="1"/>
</dbReference>
<keyword evidence="4 7" id="KW-0067">ATP-binding</keyword>
<dbReference type="Gene3D" id="2.40.50.140">
    <property type="entry name" value="Nucleic acid-binding proteins"/>
    <property type="match status" value="1"/>
</dbReference>
<dbReference type="GO" id="GO:0016740">
    <property type="term" value="F:transferase activity"/>
    <property type="evidence" value="ECO:0007669"/>
    <property type="project" value="UniProtKB-ARBA"/>
</dbReference>
<organism evidence="9 10">
    <name type="scientific">Desulforamulus aquiferis</name>
    <dbReference type="NCBI Taxonomy" id="1397668"/>
    <lineage>
        <taxon>Bacteria</taxon>
        <taxon>Bacillati</taxon>
        <taxon>Bacillota</taxon>
        <taxon>Clostridia</taxon>
        <taxon>Eubacteriales</taxon>
        <taxon>Peptococcaceae</taxon>
        <taxon>Desulforamulus</taxon>
    </lineage>
</organism>
<comment type="similarity">
    <text evidence="1 7">Belongs to the class-II aminoacyl-tRNA synthetase family.</text>
</comment>
<dbReference type="PANTHER" id="PTHR22594:SF34">
    <property type="entry name" value="ASPARAGINE--TRNA LIGASE, MITOCHONDRIAL-RELATED"/>
    <property type="match status" value="1"/>
</dbReference>
<dbReference type="CDD" id="cd04323">
    <property type="entry name" value="AsnRS_cyto_like_N"/>
    <property type="match status" value="1"/>
</dbReference>
<dbReference type="GO" id="GO:0003676">
    <property type="term" value="F:nucleic acid binding"/>
    <property type="evidence" value="ECO:0007669"/>
    <property type="project" value="InterPro"/>
</dbReference>
<dbReference type="GO" id="GO:0005524">
    <property type="term" value="F:ATP binding"/>
    <property type="evidence" value="ECO:0007669"/>
    <property type="project" value="UniProtKB-UniRule"/>
</dbReference>
<dbReference type="HAMAP" id="MF_00534">
    <property type="entry name" value="Asn_tRNA_synth"/>
    <property type="match status" value="1"/>
</dbReference>
<comment type="catalytic activity">
    <reaction evidence="7">
        <text>tRNA(Asn) + L-asparagine + ATP = L-asparaginyl-tRNA(Asn) + AMP + diphosphate + H(+)</text>
        <dbReference type="Rhea" id="RHEA:11180"/>
        <dbReference type="Rhea" id="RHEA-COMP:9659"/>
        <dbReference type="Rhea" id="RHEA-COMP:9674"/>
        <dbReference type="ChEBI" id="CHEBI:15378"/>
        <dbReference type="ChEBI" id="CHEBI:30616"/>
        <dbReference type="ChEBI" id="CHEBI:33019"/>
        <dbReference type="ChEBI" id="CHEBI:58048"/>
        <dbReference type="ChEBI" id="CHEBI:78442"/>
        <dbReference type="ChEBI" id="CHEBI:78515"/>
        <dbReference type="ChEBI" id="CHEBI:456215"/>
        <dbReference type="EC" id="6.1.1.22"/>
    </reaction>
</comment>
<proteinExistence type="inferred from homology"/>
<comment type="caution">
    <text evidence="9">The sequence shown here is derived from an EMBL/GenBank/DDBJ whole genome shotgun (WGS) entry which is preliminary data.</text>
</comment>
<dbReference type="PROSITE" id="PS50862">
    <property type="entry name" value="AA_TRNA_LIGASE_II"/>
    <property type="match status" value="1"/>
</dbReference>
<dbReference type="InterPro" id="IPR012340">
    <property type="entry name" value="NA-bd_OB-fold"/>
</dbReference>
<dbReference type="GO" id="GO:0004816">
    <property type="term" value="F:asparagine-tRNA ligase activity"/>
    <property type="evidence" value="ECO:0007669"/>
    <property type="project" value="UniProtKB-UniRule"/>
</dbReference>
<keyword evidence="5 7" id="KW-0648">Protein biosynthesis</keyword>
<dbReference type="GO" id="GO:0006421">
    <property type="term" value="P:asparaginyl-tRNA aminoacylation"/>
    <property type="evidence" value="ECO:0007669"/>
    <property type="project" value="UniProtKB-UniRule"/>
</dbReference>
<feature type="domain" description="Aminoacyl-transfer RNA synthetases class-II family profile" evidence="8">
    <location>
        <begin position="141"/>
        <end position="430"/>
    </location>
</feature>
<dbReference type="InterPro" id="IPR045864">
    <property type="entry name" value="aa-tRNA-synth_II/BPL/LPL"/>
</dbReference>
<dbReference type="PANTHER" id="PTHR22594">
    <property type="entry name" value="ASPARTYL/LYSYL-TRNA SYNTHETASE"/>
    <property type="match status" value="1"/>
</dbReference>
<evidence type="ECO:0000313" key="9">
    <source>
        <dbReference type="EMBL" id="MDO7788768.1"/>
    </source>
</evidence>
<dbReference type="NCBIfam" id="NF003037">
    <property type="entry name" value="PRK03932.1"/>
    <property type="match status" value="1"/>
</dbReference>
<name>A0AAW7ZGE4_9FIRM</name>
<dbReference type="InterPro" id="IPR004365">
    <property type="entry name" value="NA-bd_OB_tRNA"/>
</dbReference>